<evidence type="ECO:0000256" key="9">
    <source>
        <dbReference type="ARBA" id="ARBA00023326"/>
    </source>
</evidence>
<evidence type="ECO:0000256" key="10">
    <source>
        <dbReference type="SAM" id="MobiDB-lite"/>
    </source>
</evidence>
<dbReference type="Pfam" id="PF02839">
    <property type="entry name" value="CBM_5_12"/>
    <property type="match status" value="1"/>
</dbReference>
<keyword evidence="8" id="KW-0326">Glycosidase</keyword>
<evidence type="ECO:0000256" key="6">
    <source>
        <dbReference type="ARBA" id="ARBA00023024"/>
    </source>
</evidence>
<dbReference type="InterPro" id="IPR003610">
    <property type="entry name" value="CBM5/12"/>
</dbReference>
<feature type="compositionally biased region" description="Pro residues" evidence="10">
    <location>
        <begin position="302"/>
        <end position="314"/>
    </location>
</feature>
<dbReference type="CDD" id="cd12215">
    <property type="entry name" value="ChiC_BD"/>
    <property type="match status" value="2"/>
</dbReference>
<feature type="region of interest" description="Disordered" evidence="10">
    <location>
        <begin position="284"/>
        <end position="333"/>
    </location>
</feature>
<dbReference type="SMART" id="SM00495">
    <property type="entry name" value="ChtBD3"/>
    <property type="match status" value="7"/>
</dbReference>
<evidence type="ECO:0000256" key="5">
    <source>
        <dbReference type="ARBA" id="ARBA00022801"/>
    </source>
</evidence>
<feature type="domain" description="GH18" evidence="12">
    <location>
        <begin position="582"/>
        <end position="873"/>
    </location>
</feature>
<evidence type="ECO:0000256" key="1">
    <source>
        <dbReference type="ARBA" id="ARBA00000822"/>
    </source>
</evidence>
<dbReference type="GO" id="GO:0005576">
    <property type="term" value="C:extracellular region"/>
    <property type="evidence" value="ECO:0007669"/>
    <property type="project" value="InterPro"/>
</dbReference>
<dbReference type="GO" id="GO:0006032">
    <property type="term" value="P:chitin catabolic process"/>
    <property type="evidence" value="ECO:0007669"/>
    <property type="project" value="UniProtKB-KW"/>
</dbReference>
<evidence type="ECO:0000256" key="3">
    <source>
        <dbReference type="ARBA" id="ARBA00022669"/>
    </source>
</evidence>
<feature type="region of interest" description="Disordered" evidence="10">
    <location>
        <begin position="184"/>
        <end position="216"/>
    </location>
</feature>
<keyword evidence="9" id="KW-0624">Polysaccharide degradation</keyword>
<dbReference type="RefSeq" id="WP_085461317.1">
    <property type="nucleotide sequence ID" value="NZ_ADJX01000009.1"/>
</dbReference>
<dbReference type="InterPro" id="IPR001223">
    <property type="entry name" value="Glyco_hydro18_cat"/>
</dbReference>
<dbReference type="EC" id="3.2.1.14" evidence="2"/>
<dbReference type="SUPFAM" id="SSF51445">
    <property type="entry name" value="(Trans)glycosidases"/>
    <property type="match status" value="1"/>
</dbReference>
<evidence type="ECO:0000256" key="4">
    <source>
        <dbReference type="ARBA" id="ARBA00022729"/>
    </source>
</evidence>
<dbReference type="GO" id="GO:0030246">
    <property type="term" value="F:carbohydrate binding"/>
    <property type="evidence" value="ECO:0007669"/>
    <property type="project" value="InterPro"/>
</dbReference>
<feature type="signal peptide" evidence="11">
    <location>
        <begin position="1"/>
        <end position="24"/>
    </location>
</feature>
<feature type="chain" id="PRO_5042530081" description="chitinase" evidence="11">
    <location>
        <begin position="25"/>
        <end position="893"/>
    </location>
</feature>
<comment type="caution">
    <text evidence="13">The sequence shown here is derived from an EMBL/GenBank/DDBJ whole genome shotgun (WGS) entry which is preliminary data.</text>
</comment>
<dbReference type="InterPro" id="IPR017853">
    <property type="entry name" value="GH"/>
</dbReference>
<dbReference type="PROSITE" id="PS51910">
    <property type="entry name" value="GH18_2"/>
    <property type="match status" value="1"/>
</dbReference>
<name>A0AAJ3TYU0_ECOLX</name>
<dbReference type="PANTHER" id="PTHR42976">
    <property type="entry name" value="BIFUNCTIONAL CHITINASE/LYSOZYME-RELATED"/>
    <property type="match status" value="1"/>
</dbReference>
<accession>A0AAJ3TYU0</accession>
<dbReference type="InterPro" id="IPR052750">
    <property type="entry name" value="GH18_Chitinase"/>
</dbReference>
<dbReference type="AlphaFoldDB" id="A0AAJ3TYU0"/>
<comment type="catalytic activity">
    <reaction evidence="1">
        <text>Random endo-hydrolysis of N-acetyl-beta-D-glucosaminide (1-&gt;4)-beta-linkages in chitin and chitodextrins.</text>
        <dbReference type="EC" id="3.2.1.14"/>
    </reaction>
</comment>
<dbReference type="Proteomes" id="UP000243401">
    <property type="component" value="Unassembled WGS sequence"/>
</dbReference>
<feature type="compositionally biased region" description="Low complexity" evidence="10">
    <location>
        <begin position="93"/>
        <end position="111"/>
    </location>
</feature>
<dbReference type="FunFam" id="3.20.20.80:FF:000118">
    <property type="entry name" value="Probable bifunctional chitinase/lysozyme"/>
    <property type="match status" value="1"/>
</dbReference>
<dbReference type="GO" id="GO:0008843">
    <property type="term" value="F:endochitinase activity"/>
    <property type="evidence" value="ECO:0007669"/>
    <property type="project" value="UniProtKB-EC"/>
</dbReference>
<dbReference type="GO" id="GO:0000272">
    <property type="term" value="P:polysaccharide catabolic process"/>
    <property type="evidence" value="ECO:0007669"/>
    <property type="project" value="UniProtKB-KW"/>
</dbReference>
<feature type="compositionally biased region" description="Polar residues" evidence="10">
    <location>
        <begin position="112"/>
        <end position="125"/>
    </location>
</feature>
<feature type="compositionally biased region" description="Pro residues" evidence="10">
    <location>
        <begin position="198"/>
        <end position="210"/>
    </location>
</feature>
<gene>
    <name evidence="13" type="ORF">EATG_03555</name>
</gene>
<proteinExistence type="predicted"/>
<feature type="compositionally biased region" description="Polar residues" evidence="10">
    <location>
        <begin position="318"/>
        <end position="333"/>
    </location>
</feature>
<dbReference type="EMBL" id="ADJX01000009">
    <property type="protein sequence ID" value="OSL45792.1"/>
    <property type="molecule type" value="Genomic_DNA"/>
</dbReference>
<keyword evidence="7" id="KW-0119">Carbohydrate metabolism</keyword>
<organism evidence="13 14">
    <name type="scientific">Escherichia coli H605</name>
    <dbReference type="NCBI Taxonomy" id="656410"/>
    <lineage>
        <taxon>Bacteria</taxon>
        <taxon>Pseudomonadati</taxon>
        <taxon>Pseudomonadota</taxon>
        <taxon>Gammaproteobacteria</taxon>
        <taxon>Enterobacterales</taxon>
        <taxon>Enterobacteriaceae</taxon>
        <taxon>Escherichia</taxon>
    </lineage>
</organism>
<keyword evidence="5" id="KW-0378">Hydrolase</keyword>
<evidence type="ECO:0000256" key="8">
    <source>
        <dbReference type="ARBA" id="ARBA00023295"/>
    </source>
</evidence>
<dbReference type="GO" id="GO:0008061">
    <property type="term" value="F:chitin binding"/>
    <property type="evidence" value="ECO:0007669"/>
    <property type="project" value="UniProtKB-KW"/>
</dbReference>
<dbReference type="SUPFAM" id="SSF51055">
    <property type="entry name" value="Carbohydrate binding domain"/>
    <property type="match status" value="1"/>
</dbReference>
<evidence type="ECO:0000256" key="11">
    <source>
        <dbReference type="SAM" id="SignalP"/>
    </source>
</evidence>
<keyword evidence="3" id="KW-0147">Chitin-binding</keyword>
<dbReference type="Gene3D" id="3.20.20.80">
    <property type="entry name" value="Glycosidases"/>
    <property type="match status" value="1"/>
</dbReference>
<evidence type="ECO:0000313" key="14">
    <source>
        <dbReference type="Proteomes" id="UP000243401"/>
    </source>
</evidence>
<protein>
    <recommendedName>
        <fullName evidence="2">chitinase</fullName>
        <ecNumber evidence="2">3.2.1.14</ecNumber>
    </recommendedName>
</protein>
<feature type="compositionally biased region" description="Polar residues" evidence="10">
    <location>
        <begin position="184"/>
        <end position="197"/>
    </location>
</feature>
<dbReference type="Pfam" id="PF00704">
    <property type="entry name" value="Glyco_hydro_18"/>
    <property type="match status" value="1"/>
</dbReference>
<dbReference type="Gene3D" id="2.10.10.20">
    <property type="entry name" value="Carbohydrate-binding module superfamily 5/12"/>
    <property type="match status" value="1"/>
</dbReference>
<evidence type="ECO:0000256" key="2">
    <source>
        <dbReference type="ARBA" id="ARBA00012729"/>
    </source>
</evidence>
<dbReference type="PANTHER" id="PTHR42976:SF1">
    <property type="entry name" value="GH18 DOMAIN-CONTAINING PROTEIN-RELATED"/>
    <property type="match status" value="1"/>
</dbReference>
<evidence type="ECO:0000259" key="12">
    <source>
        <dbReference type="PROSITE" id="PS51910"/>
    </source>
</evidence>
<keyword evidence="4 11" id="KW-0732">Signal</keyword>
<keyword evidence="6" id="KW-0146">Chitin degradation</keyword>
<dbReference type="InterPro" id="IPR036573">
    <property type="entry name" value="CBM_sf_5/12"/>
</dbReference>
<dbReference type="CDD" id="cd06543">
    <property type="entry name" value="GH18_PF-ChiA-like"/>
    <property type="match status" value="1"/>
</dbReference>
<evidence type="ECO:0000256" key="7">
    <source>
        <dbReference type="ARBA" id="ARBA00023277"/>
    </source>
</evidence>
<evidence type="ECO:0000313" key="13">
    <source>
        <dbReference type="EMBL" id="OSL45792.1"/>
    </source>
</evidence>
<reference evidence="13 14" key="1">
    <citation type="submission" date="2010-04" db="EMBL/GenBank/DDBJ databases">
        <title>The Genome Sequence of Escherichia coli H605.</title>
        <authorList>
            <consortium name="The Broad Institute Genome Sequencing Platform"/>
            <consortium name="The Broad Institute Genome Sequencing Center for Infectious Disease"/>
            <person name="Feldgarden M."/>
            <person name="Gordon D.M."/>
            <person name="Johnson J.R."/>
            <person name="Johnston B.D."/>
            <person name="Young S."/>
            <person name="Zeng Q."/>
            <person name="Koehrsen M."/>
            <person name="Alvarado L."/>
            <person name="Berlin A.M."/>
            <person name="Borenstein D."/>
            <person name="Chapman S.B."/>
            <person name="Chen Z."/>
            <person name="Engels R."/>
            <person name="Freedman E."/>
            <person name="Gellesch M."/>
            <person name="Goldberg J."/>
            <person name="Griggs A."/>
            <person name="Gujja S."/>
            <person name="Heilman E.R."/>
            <person name="Heiman D.I."/>
            <person name="Hepburn T.A."/>
            <person name="Howarth C."/>
            <person name="Jen D."/>
            <person name="Larson L."/>
            <person name="Mehta T."/>
            <person name="Park D."/>
            <person name="Pearson M."/>
            <person name="Richards J."/>
            <person name="Roberts A."/>
            <person name="Saif S."/>
            <person name="Shea T.D."/>
            <person name="Shenoy N."/>
            <person name="Sisk P."/>
            <person name="Stolte C."/>
            <person name="Sykes S.N."/>
            <person name="Walk T."/>
            <person name="White J."/>
            <person name="Yandava C."/>
            <person name="Haas B."/>
            <person name="Henn M.R."/>
            <person name="Nusbaum C."/>
            <person name="Birren B."/>
        </authorList>
    </citation>
    <scope>NUCLEOTIDE SEQUENCE [LARGE SCALE GENOMIC DNA]</scope>
    <source>
        <strain evidence="13 14">H605</strain>
    </source>
</reference>
<sequence>MKLNTFTKSMIGMGLICSSLPAFALEAWNNQQGGSKYQVIFDGKVYENAWWVSSTNCPGKAKANDATNPWRLKRTATAAEISQFGNTLSCEKSSSSSSSTSNTPASNTPTNGGSTTPAQGTVPSNSSVVAWNKQQGGQTWYVVFNGAVYKNAWWVASSNCPGDAKGNDASNPWRYVRAATATEITQTSNPQSCTSAPQPAPDVKPAPDVQPAPADKSNDNYAVVAWKGQEGSSTWYVIYNGGIYKNAWWVGAANCPGDAKENDASNPWRYVRAATATEITQYGNPGSCSVKPDNGGAVTPVDPAPVTPDTPVTPTPDNNEPSTPADSSNDYSLQAWSGQEGSEIYHVIFNGNVYQNAWWVGSKDCPRGTSAENSNNPWRLVRTATAAEMSQYGNPTTCEIDNGGVIVADGFQASKAYSANSIVDYNDAHYKTSVDQDAWGFVPGGDNPWKKYESAKAWSASTVYVKGDRVVVDGQAYEALFWTQNDNPALVANQNATGSNSRPWKPLGKAQSYSSDELKNAPEFNPATLYASDTLIRFNGVNYISQSKVQKVSPSDSNPWRVFVDWTGTKERVGTPKKAWPKHVYAPYVDFTLNTIPDLAALAKNHNVNHFTLAFVVSKDANTCLPTWGTAYGMQNYAQYSKIKALREAGGDVMLSIGGANNAPLAASCKNVDDLMQHYYDIVDNLNLRVLDFDIEGTWVADQASIERRNLAVKKVQDKWKSEGKDIAIWYTLPILPTGLTPEGMNVLSDAKAKGVELAGVNVMTMDYGNAICQSANTEGQNIHGKCATSAIANLHSQLKGLHPNKSDAEIDAMMGTTPMVGVNDVQGEVFYLSDARLVMQDAQTRNLGMVGIWSIARDLPGGTNLSPEFHGLTKEQAPKYAFSAIFAPFTKQ</sequence>
<feature type="region of interest" description="Disordered" evidence="10">
    <location>
        <begin position="88"/>
        <end position="125"/>
    </location>
</feature>